<dbReference type="PANTHER" id="PTHR30349">
    <property type="entry name" value="PHAGE INTEGRASE-RELATED"/>
    <property type="match status" value="1"/>
</dbReference>
<accession>A0A3P1XMN9</accession>
<evidence type="ECO:0000259" key="4">
    <source>
        <dbReference type="PROSITE" id="PS51898"/>
    </source>
</evidence>
<evidence type="ECO:0000256" key="1">
    <source>
        <dbReference type="ARBA" id="ARBA00008857"/>
    </source>
</evidence>
<dbReference type="AlphaFoldDB" id="A0A3P1XMN9"/>
<organism evidence="5 6">
    <name type="scientific">Tannerella forsythia</name>
    <name type="common">Bacteroides forsythus</name>
    <dbReference type="NCBI Taxonomy" id="28112"/>
    <lineage>
        <taxon>Bacteria</taxon>
        <taxon>Pseudomonadati</taxon>
        <taxon>Bacteroidota</taxon>
        <taxon>Bacteroidia</taxon>
        <taxon>Bacteroidales</taxon>
        <taxon>Tannerellaceae</taxon>
        <taxon>Tannerella</taxon>
    </lineage>
</organism>
<dbReference type="Gene3D" id="1.10.150.130">
    <property type="match status" value="1"/>
</dbReference>
<evidence type="ECO:0000256" key="2">
    <source>
        <dbReference type="ARBA" id="ARBA00023125"/>
    </source>
</evidence>
<dbReference type="InterPro" id="IPR011010">
    <property type="entry name" value="DNA_brk_join_enz"/>
</dbReference>
<dbReference type="Pfam" id="PF13102">
    <property type="entry name" value="Phage_int_SAM_5"/>
    <property type="match status" value="1"/>
</dbReference>
<evidence type="ECO:0000313" key="6">
    <source>
        <dbReference type="Proteomes" id="UP000278609"/>
    </source>
</evidence>
<dbReference type="InterPro" id="IPR025269">
    <property type="entry name" value="SAM-like_dom"/>
</dbReference>
<dbReference type="PANTHER" id="PTHR30349:SF64">
    <property type="entry name" value="PROPHAGE INTEGRASE INTD-RELATED"/>
    <property type="match status" value="1"/>
</dbReference>
<protein>
    <submittedName>
        <fullName evidence="5">Site-specific integrase</fullName>
    </submittedName>
</protein>
<dbReference type="EMBL" id="RQYS01000046">
    <property type="protein sequence ID" value="RRD59328.1"/>
    <property type="molecule type" value="Genomic_DNA"/>
</dbReference>
<dbReference type="GO" id="GO:0015074">
    <property type="term" value="P:DNA integration"/>
    <property type="evidence" value="ECO:0007669"/>
    <property type="project" value="InterPro"/>
</dbReference>
<gene>
    <name evidence="5" type="ORF">EII40_10135</name>
</gene>
<reference evidence="5 6" key="1">
    <citation type="submission" date="2018-11" db="EMBL/GenBank/DDBJ databases">
        <title>Genomes From Bacteria Associated with the Canine Oral Cavity: a Test Case for Automated Genome-Based Taxonomic Assignment.</title>
        <authorList>
            <person name="Coil D.A."/>
            <person name="Jospin G."/>
            <person name="Darling A.E."/>
            <person name="Wallis C."/>
            <person name="Davis I.J."/>
            <person name="Harris S."/>
            <person name="Eisen J.A."/>
            <person name="Holcombe L.J."/>
            <person name="O'Flynn C."/>
        </authorList>
    </citation>
    <scope>NUCLEOTIDE SEQUENCE [LARGE SCALE GENOMIC DNA]</scope>
    <source>
        <strain evidence="5 6">OH2617_COT-023</strain>
    </source>
</reference>
<comment type="caution">
    <text evidence="5">The sequence shown here is derived from an EMBL/GenBank/DDBJ whole genome shotgun (WGS) entry which is preliminary data.</text>
</comment>
<dbReference type="CDD" id="cd01185">
    <property type="entry name" value="INTN1_C_like"/>
    <property type="match status" value="1"/>
</dbReference>
<dbReference type="RefSeq" id="WP_124752137.1">
    <property type="nucleotide sequence ID" value="NZ_RQYS01000046.1"/>
</dbReference>
<dbReference type="GO" id="GO:0003677">
    <property type="term" value="F:DNA binding"/>
    <property type="evidence" value="ECO:0007669"/>
    <property type="project" value="UniProtKB-KW"/>
</dbReference>
<proteinExistence type="inferred from homology"/>
<dbReference type="SUPFAM" id="SSF56349">
    <property type="entry name" value="DNA breaking-rejoining enzymes"/>
    <property type="match status" value="1"/>
</dbReference>
<dbReference type="InterPro" id="IPR002104">
    <property type="entry name" value="Integrase_catalytic"/>
</dbReference>
<evidence type="ECO:0000313" key="5">
    <source>
        <dbReference type="EMBL" id="RRD59328.1"/>
    </source>
</evidence>
<dbReference type="InterPro" id="IPR050090">
    <property type="entry name" value="Tyrosine_recombinase_XerCD"/>
</dbReference>
<evidence type="ECO:0000256" key="3">
    <source>
        <dbReference type="ARBA" id="ARBA00023172"/>
    </source>
</evidence>
<comment type="similarity">
    <text evidence="1">Belongs to the 'phage' integrase family.</text>
</comment>
<dbReference type="Proteomes" id="UP000278609">
    <property type="component" value="Unassembled WGS sequence"/>
</dbReference>
<name>A0A3P1XMN9_TANFO</name>
<dbReference type="Gene3D" id="1.10.443.10">
    <property type="entry name" value="Intergrase catalytic core"/>
    <property type="match status" value="1"/>
</dbReference>
<dbReference type="Pfam" id="PF00589">
    <property type="entry name" value="Phage_integrase"/>
    <property type="match status" value="1"/>
</dbReference>
<dbReference type="InterPro" id="IPR013762">
    <property type="entry name" value="Integrase-like_cat_sf"/>
</dbReference>
<dbReference type="OrthoDB" id="9806835at2"/>
<dbReference type="PROSITE" id="PS51898">
    <property type="entry name" value="TYR_RECOMBINASE"/>
    <property type="match status" value="1"/>
</dbReference>
<keyword evidence="2" id="KW-0238">DNA-binding</keyword>
<feature type="domain" description="Tyr recombinase" evidence="4">
    <location>
        <begin position="222"/>
        <end position="396"/>
    </location>
</feature>
<dbReference type="GO" id="GO:0006310">
    <property type="term" value="P:DNA recombination"/>
    <property type="evidence" value="ECO:0007669"/>
    <property type="project" value="UniProtKB-KW"/>
</dbReference>
<sequence length="406" mass="46559">MAAKKEIRADNTYIISADSTDNPKLGAKILSDGRESLFLDFYLGYVMATSSKTGKEYKRVNNKREYLSLYLWQATRTPIERQQNKETLQLAKEIRHEREQELKDGTLGYRLKAKAVNFFDFIQSYYDEYTKGDKRMIKAAQKRFTDFIALEYPLYKCNISPEKITPDMMEHFVGYLQSISKGEGALTHWKRWKKIVKAAVKKDILRKNPCEDIVCKADEEALKKDILSIEEMQQLIATTYKGQNSETRRAFIFTLYTGIRFCDIKDLTFANVDYSNRVLTFNQKKTQGHSSKSYVNIPLNNSLLALIGTASTNSPDEKIFKLPSQEMCLKALRHWTAKAGITKHITWHCGRHSFAVNILNNGANIKTVASLLGHSSIQHTEKYTRAVDSLKQEAINSLPTLEVTNF</sequence>
<keyword evidence="3" id="KW-0233">DNA recombination</keyword>
<dbReference type="InterPro" id="IPR010998">
    <property type="entry name" value="Integrase_recombinase_N"/>
</dbReference>